<accession>A0ABQ7JFI1</accession>
<dbReference type="Proteomes" id="UP000823046">
    <property type="component" value="Unassembled WGS sequence"/>
</dbReference>
<comment type="similarity">
    <text evidence="1">Belongs to the SRR1 family.</text>
</comment>
<dbReference type="PANTHER" id="PTHR28626">
    <property type="entry name" value="SRR1-LIKE PROTEIN"/>
    <property type="match status" value="1"/>
</dbReference>
<evidence type="ECO:0000313" key="4">
    <source>
        <dbReference type="Proteomes" id="UP000823046"/>
    </source>
</evidence>
<feature type="domain" description="SRR1-like" evidence="2">
    <location>
        <begin position="102"/>
        <end position="382"/>
    </location>
</feature>
<dbReference type="InterPro" id="IPR040044">
    <property type="entry name" value="SRR1L"/>
</dbReference>
<name>A0ABQ7JFI1_9APIC</name>
<evidence type="ECO:0000256" key="1">
    <source>
        <dbReference type="ARBA" id="ARBA00009856"/>
    </source>
</evidence>
<comment type="caution">
    <text evidence="3">The sequence shown here is derived from an EMBL/GenBank/DDBJ whole genome shotgun (WGS) entry which is preliminary data.</text>
</comment>
<sequence>MKRQLMQRLYIEIIQLYVNEMKVHIPTTASCNKSCINSEDTHNVISKILHLKEVLRRSLYWKACRCYLMQYMQIINPEPLNTLFEDGFTCCSMSMKCDKRLPYQLVCLGIGSLKNCSNVEQLQASHNQVACASLIQETFCIPPQNVIFYDPQMYQADYEILRDLGLLTKSLKTFKKTIDGNSSFTECWYAQEILEKQARSADTKVASAKMDTFHSSNGVFSFKKLVSGIFVRRPTILFMPHCDAELYGEILLSCCDPLYNTMPPDIDSHVPDAIVAPIKVPNGSLCNFWKALSNLLIFGNSFSEYELRSFRFKPLGMPVIPGASTWLYDAYSADSIKLEKLAKLTSIFRSSHMIFLLFPYILEHPIKEKYEFENAFNDLSFMSFDTQKLPDTAHSFLLATAKWLL</sequence>
<keyword evidence="4" id="KW-1185">Reference proteome</keyword>
<evidence type="ECO:0000259" key="2">
    <source>
        <dbReference type="Pfam" id="PF07985"/>
    </source>
</evidence>
<proteinExistence type="inferred from homology"/>
<evidence type="ECO:0000313" key="3">
    <source>
        <dbReference type="EMBL" id="KAF8822771.1"/>
    </source>
</evidence>
<organism evidence="3 4">
    <name type="scientific">Cardiosporidium cionae</name>
    <dbReference type="NCBI Taxonomy" id="476202"/>
    <lineage>
        <taxon>Eukaryota</taxon>
        <taxon>Sar</taxon>
        <taxon>Alveolata</taxon>
        <taxon>Apicomplexa</taxon>
        <taxon>Aconoidasida</taxon>
        <taxon>Nephromycida</taxon>
        <taxon>Cardiosporidium</taxon>
    </lineage>
</organism>
<dbReference type="Pfam" id="PF07985">
    <property type="entry name" value="SRR1"/>
    <property type="match status" value="1"/>
</dbReference>
<dbReference type="InterPro" id="IPR012942">
    <property type="entry name" value="SRR1-like"/>
</dbReference>
<gene>
    <name evidence="3" type="ORF">IE077_002702</name>
</gene>
<dbReference type="EMBL" id="JADAQX010000025">
    <property type="protein sequence ID" value="KAF8822771.1"/>
    <property type="molecule type" value="Genomic_DNA"/>
</dbReference>
<reference evidence="3 4" key="1">
    <citation type="journal article" date="2020" name="bioRxiv">
        <title>Metabolic contributions of an alphaproteobacterial endosymbiont in the apicomplexan Cardiosporidium cionae.</title>
        <authorList>
            <person name="Hunter E.S."/>
            <person name="Paight C.J."/>
            <person name="Lane C.E."/>
        </authorList>
    </citation>
    <scope>NUCLEOTIDE SEQUENCE [LARGE SCALE GENOMIC DNA]</scope>
    <source>
        <strain evidence="3">ESH_2018</strain>
    </source>
</reference>
<dbReference type="PANTHER" id="PTHR28626:SF3">
    <property type="entry name" value="SRR1-LIKE PROTEIN"/>
    <property type="match status" value="1"/>
</dbReference>
<protein>
    <submittedName>
        <fullName evidence="3">SRR1-like protein</fullName>
    </submittedName>
</protein>